<accession>N7A3I2</accession>
<comment type="caution">
    <text evidence="1">The sequence shown here is derived from an EMBL/GenBank/DDBJ whole genome shotgun (WGS) entry which is preliminary data.</text>
</comment>
<sequence length="91" mass="9980">MQQAEVRQVARTAFQTHLRAGTNDDAPGLAMPVRLLVVQHGLFHQPDLGTHGVANRPCAHTMAWAPGCRVSVNATCCTPKRSNNPRQRWIG</sequence>
<dbReference type="AlphaFoldDB" id="N7A3I2"/>
<reference evidence="1 2" key="1">
    <citation type="submission" date="2012-09" db="EMBL/GenBank/DDBJ databases">
        <title>Draft Genome Sequences of 6 Strains from Genus Thauera.</title>
        <authorList>
            <person name="Liu B."/>
            <person name="Shapleigh J.P."/>
            <person name="Frostegard A.H."/>
        </authorList>
    </citation>
    <scope>NUCLEOTIDE SEQUENCE [LARGE SCALE GENOMIC DNA]</scope>
    <source>
        <strain evidence="1 2">B4P</strain>
    </source>
</reference>
<name>N7A3I2_9RHOO</name>
<proteinExistence type="predicted"/>
<dbReference type="EMBL" id="AMXF01000004">
    <property type="protein sequence ID" value="ENO98834.1"/>
    <property type="molecule type" value="Genomic_DNA"/>
</dbReference>
<evidence type="ECO:0000313" key="1">
    <source>
        <dbReference type="EMBL" id="ENO98834.1"/>
    </source>
</evidence>
<protein>
    <submittedName>
        <fullName evidence="1">Uncharacterized protein</fullName>
    </submittedName>
</protein>
<evidence type="ECO:0000313" key="2">
    <source>
        <dbReference type="Proteomes" id="UP000013047"/>
    </source>
</evidence>
<organism evidence="1 2">
    <name type="scientific">Thauera phenylacetica B4P</name>
    <dbReference type="NCBI Taxonomy" id="1234382"/>
    <lineage>
        <taxon>Bacteria</taxon>
        <taxon>Pseudomonadati</taxon>
        <taxon>Pseudomonadota</taxon>
        <taxon>Betaproteobacteria</taxon>
        <taxon>Rhodocyclales</taxon>
        <taxon>Zoogloeaceae</taxon>
        <taxon>Thauera</taxon>
    </lineage>
</organism>
<gene>
    <name evidence="1" type="ORF">C667_01758</name>
</gene>
<dbReference type="Proteomes" id="UP000013047">
    <property type="component" value="Unassembled WGS sequence"/>
</dbReference>
<keyword evidence="2" id="KW-1185">Reference proteome</keyword>